<gene>
    <name evidence="4" type="ORF">BBO99_00003781</name>
    <name evidence="3" type="ORF">BBP00_00004120</name>
    <name evidence="1" type="ORF">JM16_003442</name>
    <name evidence="2" type="ORF">JM18_003015</name>
</gene>
<dbReference type="OrthoDB" id="10252102at2759"/>
<dbReference type="STRING" id="325452.A0A3F2RSN5"/>
<dbReference type="EMBL" id="JPWV03000055">
    <property type="protein sequence ID" value="KAG2527488.1"/>
    <property type="molecule type" value="Genomic_DNA"/>
</dbReference>
<evidence type="ECO:0000313" key="6">
    <source>
        <dbReference type="Proteomes" id="UP000285624"/>
    </source>
</evidence>
<reference evidence="1" key="1">
    <citation type="journal article" date="2015" name="Genom Data">
        <title>Genome sequences of six Phytophthora species associated with forests in New Zealand.</title>
        <authorList>
            <person name="Studholme D.J."/>
            <person name="McDougal R.L."/>
            <person name="Sambles C."/>
            <person name="Hansen E."/>
            <person name="Hardy G."/>
            <person name="Grant M."/>
            <person name="Ganley R.J."/>
            <person name="Williams N.M."/>
        </authorList>
    </citation>
    <scope>NUCLEOTIDE SEQUENCE</scope>
    <source>
        <strain evidence="1">NZFS 2646</strain>
        <strain evidence="2">NZFS 3630</strain>
    </source>
</reference>
<name>A0A3F2RSN5_9STRA</name>
<comment type="caution">
    <text evidence="3">The sequence shown here is derived from an EMBL/GenBank/DDBJ whole genome shotgun (WGS) entry which is preliminary data.</text>
</comment>
<evidence type="ECO:0000313" key="3">
    <source>
        <dbReference type="EMBL" id="RLN63507.1"/>
    </source>
</evidence>
<dbReference type="EMBL" id="MBDO02000095">
    <property type="protein sequence ID" value="RLN63507.1"/>
    <property type="molecule type" value="Genomic_DNA"/>
</dbReference>
<evidence type="ECO:0000313" key="5">
    <source>
        <dbReference type="Proteomes" id="UP000277300"/>
    </source>
</evidence>
<protein>
    <recommendedName>
        <fullName evidence="7">Trafficking protein particle complex subunit</fullName>
    </recommendedName>
</protein>
<reference evidence="1" key="3">
    <citation type="submission" date="2020-06" db="EMBL/GenBank/DDBJ databases">
        <authorList>
            <person name="Studholme D.J."/>
        </authorList>
    </citation>
    <scope>NUCLEOTIDE SEQUENCE</scope>
    <source>
        <strain evidence="1">NZFS 2646</strain>
        <strain evidence="2">NZFS 3630</strain>
    </source>
</reference>
<proteinExistence type="predicted"/>
<dbReference type="GO" id="GO:0005737">
    <property type="term" value="C:cytoplasm"/>
    <property type="evidence" value="ECO:0007669"/>
    <property type="project" value="GOC"/>
</dbReference>
<feature type="non-terminal residue" evidence="3">
    <location>
        <position position="1"/>
    </location>
</feature>
<dbReference type="EMBL" id="JPWU03000056">
    <property type="protein sequence ID" value="KAG2528756.1"/>
    <property type="molecule type" value="Genomic_DNA"/>
</dbReference>
<evidence type="ECO:0000313" key="4">
    <source>
        <dbReference type="EMBL" id="RLN81338.1"/>
    </source>
</evidence>
<evidence type="ECO:0000313" key="1">
    <source>
        <dbReference type="EMBL" id="KAG2527488.1"/>
    </source>
</evidence>
<dbReference type="CDD" id="cd14825">
    <property type="entry name" value="TRAPPC2_sedlin"/>
    <property type="match status" value="1"/>
</dbReference>
<dbReference type="InterPro" id="IPR011012">
    <property type="entry name" value="Longin-like_dom_sf"/>
</dbReference>
<dbReference type="Proteomes" id="UP000277300">
    <property type="component" value="Unassembled WGS sequence"/>
</dbReference>
<dbReference type="EMBL" id="MBDN02000081">
    <property type="protein sequence ID" value="RLN81338.1"/>
    <property type="molecule type" value="Genomic_DNA"/>
</dbReference>
<dbReference type="SUPFAM" id="SSF64356">
    <property type="entry name" value="SNARE-like"/>
    <property type="match status" value="1"/>
</dbReference>
<keyword evidence="6" id="KW-1185">Reference proteome</keyword>
<evidence type="ECO:0008006" key="7">
    <source>
        <dbReference type="Google" id="ProtNLM"/>
    </source>
</evidence>
<evidence type="ECO:0000313" key="2">
    <source>
        <dbReference type="EMBL" id="KAG2528756.1"/>
    </source>
</evidence>
<sequence>QAGMSMFVVVGSKEPLYKMEMRARREESAHVDEFVLHAALDLVDELMWTTPAMALKVVDRFNDQLVSAFVTASGVKFLLLHETRNDDTVKAFFHEVHELYVKLLMNPFYEYDTPISSEVFDARVKTLARRYL</sequence>
<dbReference type="Proteomes" id="UP000785171">
    <property type="component" value="Unassembled WGS sequence"/>
</dbReference>
<dbReference type="GO" id="GO:0006888">
    <property type="term" value="P:endoplasmic reticulum to Golgi vesicle-mediated transport"/>
    <property type="evidence" value="ECO:0007669"/>
    <property type="project" value="InterPro"/>
</dbReference>
<dbReference type="InterPro" id="IPR006722">
    <property type="entry name" value="Sedlin"/>
</dbReference>
<dbReference type="Proteomes" id="UP000792063">
    <property type="component" value="Unassembled WGS sequence"/>
</dbReference>
<accession>A0A3F2RSN5</accession>
<dbReference type="Pfam" id="PF04628">
    <property type="entry name" value="Sedlin_N"/>
    <property type="match status" value="1"/>
</dbReference>
<organism evidence="3 5">
    <name type="scientific">Phytophthora kernoviae</name>
    <dbReference type="NCBI Taxonomy" id="325452"/>
    <lineage>
        <taxon>Eukaryota</taxon>
        <taxon>Sar</taxon>
        <taxon>Stramenopiles</taxon>
        <taxon>Oomycota</taxon>
        <taxon>Peronosporomycetes</taxon>
        <taxon>Peronosporales</taxon>
        <taxon>Peronosporaceae</taxon>
        <taxon>Phytophthora</taxon>
    </lineage>
</organism>
<dbReference type="Proteomes" id="UP000285624">
    <property type="component" value="Unassembled WGS sequence"/>
</dbReference>
<dbReference type="PANTHER" id="PTHR12403">
    <property type="entry name" value="TRAFFICKING PROTEIN PARTICLE COMPLEX SUBUNIT 2"/>
    <property type="match status" value="1"/>
</dbReference>
<dbReference type="Gene3D" id="3.30.450.70">
    <property type="match status" value="1"/>
</dbReference>
<dbReference type="AlphaFoldDB" id="A0A3F2RSN5"/>
<reference evidence="5 6" key="2">
    <citation type="submission" date="2018-07" db="EMBL/GenBank/DDBJ databases">
        <title>Genome sequencing of oomycete isolates from Chile give support for New Zealand origin for Phytophthora kernoviae and make available the first Nothophytophthora sp. genome.</title>
        <authorList>
            <person name="Studholme D.J."/>
            <person name="Sanfuentes E."/>
            <person name="Panda P."/>
            <person name="Hill R."/>
            <person name="Sambles C."/>
            <person name="Grant M."/>
            <person name="Williams N.M."/>
            <person name="Mcdougal R.L."/>
        </authorList>
    </citation>
    <scope>NUCLEOTIDE SEQUENCE [LARGE SCALE GENOMIC DNA]</scope>
    <source>
        <strain evidence="4">Chile4</strain>
        <strain evidence="3">Chile6</strain>
    </source>
</reference>